<gene>
    <name evidence="5" type="primary">ble</name>
    <name evidence="5" type="ORF">MIPYR_30354</name>
</gene>
<comment type="similarity">
    <text evidence="1">Belongs to the bleomycin resistance protein family.</text>
</comment>
<evidence type="ECO:0000256" key="1">
    <source>
        <dbReference type="ARBA" id="ARBA00011051"/>
    </source>
</evidence>
<dbReference type="Gene3D" id="3.10.180.10">
    <property type="entry name" value="2,3-Dihydroxybiphenyl 1,2-Dioxygenase, domain 1"/>
    <property type="match status" value="1"/>
</dbReference>
<dbReference type="EMBL" id="FLQR01000007">
    <property type="protein sequence ID" value="SBS73014.1"/>
    <property type="molecule type" value="Genomic_DNA"/>
</dbReference>
<dbReference type="InterPro" id="IPR000335">
    <property type="entry name" value="Bleomycin-R"/>
</dbReference>
<dbReference type="Pfam" id="PF00903">
    <property type="entry name" value="Glyoxalase"/>
    <property type="match status" value="1"/>
</dbReference>
<dbReference type="PRINTS" id="PR00311">
    <property type="entry name" value="BLEOMYCINRST"/>
</dbReference>
<dbReference type="InterPro" id="IPR004360">
    <property type="entry name" value="Glyas_Fos-R_dOase_dom"/>
</dbReference>
<evidence type="ECO:0000256" key="2">
    <source>
        <dbReference type="ARBA" id="ARBA00021572"/>
    </source>
</evidence>
<dbReference type="RefSeq" id="WP_295576291.1">
    <property type="nucleotide sequence ID" value="NZ_FLQR01000007.1"/>
</dbReference>
<dbReference type="GO" id="GO:0046677">
    <property type="term" value="P:response to antibiotic"/>
    <property type="evidence" value="ECO:0007669"/>
    <property type="project" value="UniProtKB-KW"/>
</dbReference>
<name>A0A1Y5P2T2_9MICO</name>
<dbReference type="CDD" id="cd08350">
    <property type="entry name" value="BLMT_like"/>
    <property type="match status" value="1"/>
</dbReference>
<evidence type="ECO:0000259" key="4">
    <source>
        <dbReference type="PROSITE" id="PS51819"/>
    </source>
</evidence>
<reference evidence="5" key="1">
    <citation type="submission" date="2016-03" db="EMBL/GenBank/DDBJ databases">
        <authorList>
            <person name="Ploux O."/>
        </authorList>
    </citation>
    <scope>NUCLEOTIDE SEQUENCE</scope>
    <source>
        <strain evidence="5">UC1</strain>
    </source>
</reference>
<keyword evidence="3" id="KW-0046">Antibiotic resistance</keyword>
<sequence>MHVPGGSDRAVPNLPSRDFDATEAFYSGFGFERTFRDDGWMILVRGGLQLEFFPHPALDPAMSDFMCSLRVADVDELFEAIVRAGVRVGPIGAPRLHAVRMQPWGLRAGYLIDLDGTQLALIEQPATEAR</sequence>
<dbReference type="PROSITE" id="PS51819">
    <property type="entry name" value="VOC"/>
    <property type="match status" value="1"/>
</dbReference>
<proteinExistence type="inferred from homology"/>
<dbReference type="AlphaFoldDB" id="A0A1Y5P2T2"/>
<dbReference type="SUPFAM" id="SSF54593">
    <property type="entry name" value="Glyoxalase/Bleomycin resistance protein/Dihydroxybiphenyl dioxygenase"/>
    <property type="match status" value="1"/>
</dbReference>
<dbReference type="InterPro" id="IPR037523">
    <property type="entry name" value="VOC_core"/>
</dbReference>
<protein>
    <recommendedName>
        <fullName evidence="2">Bleomycin resistance protein</fullName>
    </recommendedName>
</protein>
<evidence type="ECO:0000313" key="5">
    <source>
        <dbReference type="EMBL" id="SBS73014.1"/>
    </source>
</evidence>
<accession>A0A1Y5P2T2</accession>
<evidence type="ECO:0000256" key="3">
    <source>
        <dbReference type="ARBA" id="ARBA00023251"/>
    </source>
</evidence>
<feature type="domain" description="VOC" evidence="4">
    <location>
        <begin position="6"/>
        <end position="124"/>
    </location>
</feature>
<organism evidence="5">
    <name type="scientific">uncultured Microbacterium sp</name>
    <dbReference type="NCBI Taxonomy" id="191216"/>
    <lineage>
        <taxon>Bacteria</taxon>
        <taxon>Bacillati</taxon>
        <taxon>Actinomycetota</taxon>
        <taxon>Actinomycetes</taxon>
        <taxon>Micrococcales</taxon>
        <taxon>Microbacteriaceae</taxon>
        <taxon>Microbacterium</taxon>
        <taxon>environmental samples</taxon>
    </lineage>
</organism>
<dbReference type="InterPro" id="IPR029068">
    <property type="entry name" value="Glyas_Bleomycin-R_OHBP_Dase"/>
</dbReference>